<evidence type="ECO:0000256" key="2">
    <source>
        <dbReference type="ARBA" id="ARBA00022598"/>
    </source>
</evidence>
<dbReference type="InterPro" id="IPR002316">
    <property type="entry name" value="Pro-tRNA-ligase_IIa"/>
</dbReference>
<protein>
    <recommendedName>
        <fullName evidence="1">proline--tRNA ligase</fullName>
        <ecNumber evidence="1">6.1.1.15</ecNumber>
    </recommendedName>
    <alternativeName>
        <fullName evidence="7">Prolyl-tRNA synthetase</fullName>
    </alternativeName>
</protein>
<dbReference type="PRINTS" id="PR01046">
    <property type="entry name" value="TRNASYNTHPRO"/>
</dbReference>
<accession>A0ABD2Q063</accession>
<evidence type="ECO:0000256" key="4">
    <source>
        <dbReference type="ARBA" id="ARBA00022840"/>
    </source>
</evidence>
<comment type="caution">
    <text evidence="10">The sequence shown here is derived from an EMBL/GenBank/DDBJ whole genome shotgun (WGS) entry which is preliminary data.</text>
</comment>
<dbReference type="InterPro" id="IPR050062">
    <property type="entry name" value="Pro-tRNA_synthetase"/>
</dbReference>
<evidence type="ECO:0000259" key="9">
    <source>
        <dbReference type="PROSITE" id="PS50862"/>
    </source>
</evidence>
<keyword evidence="5" id="KW-0648">Protein biosynthesis</keyword>
<comment type="catalytic activity">
    <reaction evidence="8">
        <text>tRNA(Pro) + L-proline + ATP = L-prolyl-tRNA(Pro) + AMP + diphosphate</text>
        <dbReference type="Rhea" id="RHEA:14305"/>
        <dbReference type="Rhea" id="RHEA-COMP:9700"/>
        <dbReference type="Rhea" id="RHEA-COMP:9702"/>
        <dbReference type="ChEBI" id="CHEBI:30616"/>
        <dbReference type="ChEBI" id="CHEBI:33019"/>
        <dbReference type="ChEBI" id="CHEBI:60039"/>
        <dbReference type="ChEBI" id="CHEBI:78442"/>
        <dbReference type="ChEBI" id="CHEBI:78532"/>
        <dbReference type="ChEBI" id="CHEBI:456215"/>
        <dbReference type="EC" id="6.1.1.15"/>
    </reaction>
</comment>
<evidence type="ECO:0000256" key="6">
    <source>
        <dbReference type="ARBA" id="ARBA00023146"/>
    </source>
</evidence>
<keyword evidence="3" id="KW-0547">Nucleotide-binding</keyword>
<evidence type="ECO:0000256" key="8">
    <source>
        <dbReference type="ARBA" id="ARBA00047671"/>
    </source>
</evidence>
<dbReference type="PROSITE" id="PS50862">
    <property type="entry name" value="AA_TRNA_LIGASE_II"/>
    <property type="match status" value="1"/>
</dbReference>
<dbReference type="Gene3D" id="3.40.50.800">
    <property type="entry name" value="Anticodon-binding domain"/>
    <property type="match status" value="1"/>
</dbReference>
<evidence type="ECO:0000256" key="3">
    <source>
        <dbReference type="ARBA" id="ARBA00022741"/>
    </source>
</evidence>
<reference evidence="10 11" key="1">
    <citation type="submission" date="2024-11" db="EMBL/GenBank/DDBJ databases">
        <title>Adaptive evolution of stress response genes in parasites aligns with host niche diversity.</title>
        <authorList>
            <person name="Hahn C."/>
            <person name="Resl P."/>
        </authorList>
    </citation>
    <scope>NUCLEOTIDE SEQUENCE [LARGE SCALE GENOMIC DNA]</scope>
    <source>
        <strain evidence="10">EGGRZ-B1_66</strain>
        <tissue evidence="10">Body</tissue>
    </source>
</reference>
<organism evidence="10 11">
    <name type="scientific">Cichlidogyrus casuarinus</name>
    <dbReference type="NCBI Taxonomy" id="1844966"/>
    <lineage>
        <taxon>Eukaryota</taxon>
        <taxon>Metazoa</taxon>
        <taxon>Spiralia</taxon>
        <taxon>Lophotrochozoa</taxon>
        <taxon>Platyhelminthes</taxon>
        <taxon>Monogenea</taxon>
        <taxon>Monopisthocotylea</taxon>
        <taxon>Dactylogyridea</taxon>
        <taxon>Ancyrocephalidae</taxon>
        <taxon>Cichlidogyrus</taxon>
    </lineage>
</organism>
<keyword evidence="4" id="KW-0067">ATP-binding</keyword>
<keyword evidence="2" id="KW-0436">Ligase</keyword>
<dbReference type="InterPro" id="IPR036621">
    <property type="entry name" value="Anticodon-bd_dom_sf"/>
</dbReference>
<dbReference type="InterPro" id="IPR002314">
    <property type="entry name" value="aa-tRNA-synt_IIb"/>
</dbReference>
<gene>
    <name evidence="10" type="primary">PARS2</name>
    <name evidence="10" type="ORF">Ciccas_008667</name>
</gene>
<dbReference type="SUPFAM" id="SSF52954">
    <property type="entry name" value="Class II aaRS ABD-related"/>
    <property type="match status" value="1"/>
</dbReference>
<dbReference type="EMBL" id="JBJKFK010001571">
    <property type="protein sequence ID" value="KAL3312738.1"/>
    <property type="molecule type" value="Genomic_DNA"/>
</dbReference>
<dbReference type="PANTHER" id="PTHR42753">
    <property type="entry name" value="MITOCHONDRIAL RIBOSOME PROTEIN L39/PROLYL-TRNA LIGASE FAMILY MEMBER"/>
    <property type="match status" value="1"/>
</dbReference>
<evidence type="ECO:0000256" key="1">
    <source>
        <dbReference type="ARBA" id="ARBA00012831"/>
    </source>
</evidence>
<sequence>MVHSIFQSLQLVNQTDNGLITICPLLQRSLDKLVDIVEAHMITLEAQKLTIPILCGSDKFNKSERSKSMEKELLSTKDRAGHTYYLQPTCEEEITSLVSQFKPSKSILPLLLYQINAKFRDEPRPKHGLLRCREFLMKDLYSFSYDLDLARKTYEEVCSVYERIFSQLDIPYVKARATVGSIGGILSHEFHILSPFGEDKISICSSCNNAYNVECLESQTSSPSKCQECSSSLETHSAIEIGHCFLLGDKYSAIFKATPFNDPKTLLQMGCYGIGISRLLAAISLSKTDFSKEKINLRWPAALSPFSAAFLLPKTNSIDSPSVETLARVQTTISELYPHFKRSRDLLLDDRGPLTLGRKLVDIDKLGIRFAIILKEPQESQNFQVMDLYSGQQFFAPLTEMSHFLCPYPETMPHFNK</sequence>
<proteinExistence type="predicted"/>
<feature type="domain" description="Aminoacyl-transfer RNA synthetases class-II family profile" evidence="9">
    <location>
        <begin position="47"/>
        <end position="313"/>
    </location>
</feature>
<keyword evidence="11" id="KW-1185">Reference proteome</keyword>
<dbReference type="InterPro" id="IPR006195">
    <property type="entry name" value="aa-tRNA-synth_II"/>
</dbReference>
<keyword evidence="6" id="KW-0030">Aminoacyl-tRNA synthetase</keyword>
<dbReference type="InterPro" id="IPR045864">
    <property type="entry name" value="aa-tRNA-synth_II/BPL/LPL"/>
</dbReference>
<dbReference type="AlphaFoldDB" id="A0ABD2Q063"/>
<evidence type="ECO:0000256" key="7">
    <source>
        <dbReference type="ARBA" id="ARBA00029731"/>
    </source>
</evidence>
<dbReference type="EC" id="6.1.1.15" evidence="1"/>
<dbReference type="GO" id="GO:0004827">
    <property type="term" value="F:proline-tRNA ligase activity"/>
    <property type="evidence" value="ECO:0007669"/>
    <property type="project" value="UniProtKB-EC"/>
</dbReference>
<evidence type="ECO:0000313" key="10">
    <source>
        <dbReference type="EMBL" id="KAL3312738.1"/>
    </source>
</evidence>
<evidence type="ECO:0000313" key="11">
    <source>
        <dbReference type="Proteomes" id="UP001626550"/>
    </source>
</evidence>
<evidence type="ECO:0000256" key="5">
    <source>
        <dbReference type="ARBA" id="ARBA00022917"/>
    </source>
</evidence>
<dbReference type="GO" id="GO:0006412">
    <property type="term" value="P:translation"/>
    <property type="evidence" value="ECO:0007669"/>
    <property type="project" value="UniProtKB-KW"/>
</dbReference>
<dbReference type="Proteomes" id="UP001626550">
    <property type="component" value="Unassembled WGS sequence"/>
</dbReference>
<dbReference type="SUPFAM" id="SSF55681">
    <property type="entry name" value="Class II aaRS and biotin synthetases"/>
    <property type="match status" value="1"/>
</dbReference>
<dbReference type="Pfam" id="PF00587">
    <property type="entry name" value="tRNA-synt_2b"/>
    <property type="match status" value="1"/>
</dbReference>
<name>A0ABD2Q063_9PLAT</name>
<dbReference type="Gene3D" id="3.30.930.10">
    <property type="entry name" value="Bira Bifunctional Protein, Domain 2"/>
    <property type="match status" value="1"/>
</dbReference>
<dbReference type="PANTHER" id="PTHR42753:SF10">
    <property type="entry name" value="PROLINE--TRNA LIGASE, MITOCHONDRIAL-RELATED"/>
    <property type="match status" value="1"/>
</dbReference>
<dbReference type="GO" id="GO:0005524">
    <property type="term" value="F:ATP binding"/>
    <property type="evidence" value="ECO:0007669"/>
    <property type="project" value="UniProtKB-KW"/>
</dbReference>